<sequence>MLQKEGFVIKKRLLLVLLCCFLLPGPVQAEEQAETSPLDWQISVLKKPTAEDLERQRWSYVFANDIGRYAFDNKSLRKDEADKKLVYVLVKTIFTDPEVIGKLTEKYKQQLPANDKVAYSEMQMVFQVRGKKYAVTESRVFSEQGTLLEETKKSAKFAAVTPKTFADSMYDIARNYEKNN</sequence>
<evidence type="ECO:0000313" key="2">
    <source>
        <dbReference type="EMBL" id="QDR82226.1"/>
    </source>
</evidence>
<feature type="signal peptide" evidence="1">
    <location>
        <begin position="1"/>
        <end position="29"/>
    </location>
</feature>
<organism evidence="2 3">
    <name type="scientific">Sporomusa termitida</name>
    <dbReference type="NCBI Taxonomy" id="2377"/>
    <lineage>
        <taxon>Bacteria</taxon>
        <taxon>Bacillati</taxon>
        <taxon>Bacillota</taxon>
        <taxon>Negativicutes</taxon>
        <taxon>Selenomonadales</taxon>
        <taxon>Sporomusaceae</taxon>
        <taxon>Sporomusa</taxon>
    </lineage>
</organism>
<gene>
    <name evidence="2" type="ORF">SPTER_36500</name>
</gene>
<protein>
    <submittedName>
        <fullName evidence="2">Uncharacterized protein</fullName>
    </submittedName>
</protein>
<dbReference type="KEGG" id="sted:SPTER_36500"/>
<keyword evidence="1" id="KW-0732">Signal</keyword>
<accession>A0A517DYB1</accession>
<name>A0A517DYB1_9FIRM</name>
<proteinExistence type="predicted"/>
<keyword evidence="3" id="KW-1185">Reference proteome</keyword>
<dbReference type="EMBL" id="CP036259">
    <property type="protein sequence ID" value="QDR82226.1"/>
    <property type="molecule type" value="Genomic_DNA"/>
</dbReference>
<dbReference type="Proteomes" id="UP000320776">
    <property type="component" value="Chromosome"/>
</dbReference>
<feature type="chain" id="PRO_5022081245" evidence="1">
    <location>
        <begin position="30"/>
        <end position="180"/>
    </location>
</feature>
<evidence type="ECO:0000313" key="3">
    <source>
        <dbReference type="Proteomes" id="UP000320776"/>
    </source>
</evidence>
<evidence type="ECO:0000256" key="1">
    <source>
        <dbReference type="SAM" id="SignalP"/>
    </source>
</evidence>
<dbReference type="RefSeq" id="WP_246105345.1">
    <property type="nucleotide sequence ID" value="NZ_CP036259.1"/>
</dbReference>
<reference evidence="2 3" key="1">
    <citation type="submission" date="2019-02" db="EMBL/GenBank/DDBJ databases">
        <title>Closed genome of Sporomusa termitida DSM 4440.</title>
        <authorList>
            <person name="Poehlein A."/>
            <person name="Daniel R."/>
        </authorList>
    </citation>
    <scope>NUCLEOTIDE SEQUENCE [LARGE SCALE GENOMIC DNA]</scope>
    <source>
        <strain evidence="2 3">DSM 4440</strain>
    </source>
</reference>
<dbReference type="AlphaFoldDB" id="A0A517DYB1"/>